<feature type="transmembrane region" description="Helical" evidence="7">
    <location>
        <begin position="241"/>
        <end position="262"/>
    </location>
</feature>
<evidence type="ECO:0000313" key="9">
    <source>
        <dbReference type="EMBL" id="MFB9993174.1"/>
    </source>
</evidence>
<protein>
    <submittedName>
        <fullName evidence="9">Carbohydrate ABC transporter permease</fullName>
    </submittedName>
</protein>
<dbReference type="InterPro" id="IPR000515">
    <property type="entry name" value="MetI-like"/>
</dbReference>
<dbReference type="PANTHER" id="PTHR43744">
    <property type="entry name" value="ABC TRANSPORTER PERMEASE PROTEIN MG189-RELATED-RELATED"/>
    <property type="match status" value="1"/>
</dbReference>
<evidence type="ECO:0000256" key="5">
    <source>
        <dbReference type="ARBA" id="ARBA00022989"/>
    </source>
</evidence>
<proteinExistence type="inferred from homology"/>
<feature type="transmembrane region" description="Helical" evidence="7">
    <location>
        <begin position="183"/>
        <end position="208"/>
    </location>
</feature>
<dbReference type="Gene3D" id="1.10.3720.10">
    <property type="entry name" value="MetI-like"/>
    <property type="match status" value="1"/>
</dbReference>
<evidence type="ECO:0000256" key="4">
    <source>
        <dbReference type="ARBA" id="ARBA00022692"/>
    </source>
</evidence>
<accession>A0ABV6B0A2</accession>
<dbReference type="PANTHER" id="PTHR43744:SF12">
    <property type="entry name" value="ABC TRANSPORTER PERMEASE PROTEIN MG189-RELATED"/>
    <property type="match status" value="1"/>
</dbReference>
<organism evidence="9 10">
    <name type="scientific">Deinococcus oregonensis</name>
    <dbReference type="NCBI Taxonomy" id="1805970"/>
    <lineage>
        <taxon>Bacteria</taxon>
        <taxon>Thermotogati</taxon>
        <taxon>Deinococcota</taxon>
        <taxon>Deinococci</taxon>
        <taxon>Deinococcales</taxon>
        <taxon>Deinococcaceae</taxon>
        <taxon>Deinococcus</taxon>
    </lineage>
</organism>
<keyword evidence="2 7" id="KW-0813">Transport</keyword>
<keyword evidence="6 7" id="KW-0472">Membrane</keyword>
<comment type="similarity">
    <text evidence="7">Belongs to the binding-protein-dependent transport system permease family.</text>
</comment>
<dbReference type="SUPFAM" id="SSF161098">
    <property type="entry name" value="MetI-like"/>
    <property type="match status" value="1"/>
</dbReference>
<evidence type="ECO:0000259" key="8">
    <source>
        <dbReference type="PROSITE" id="PS50928"/>
    </source>
</evidence>
<feature type="transmembrane region" description="Helical" evidence="7">
    <location>
        <begin position="108"/>
        <end position="129"/>
    </location>
</feature>
<feature type="domain" description="ABC transmembrane type-1" evidence="8">
    <location>
        <begin position="73"/>
        <end position="262"/>
    </location>
</feature>
<dbReference type="CDD" id="cd06261">
    <property type="entry name" value="TM_PBP2"/>
    <property type="match status" value="1"/>
</dbReference>
<feature type="transmembrane region" description="Helical" evidence="7">
    <location>
        <begin position="72"/>
        <end position="96"/>
    </location>
</feature>
<gene>
    <name evidence="9" type="ORF">ACFFLM_14470</name>
</gene>
<feature type="transmembrane region" description="Helical" evidence="7">
    <location>
        <begin position="7"/>
        <end position="34"/>
    </location>
</feature>
<dbReference type="Proteomes" id="UP001589733">
    <property type="component" value="Unassembled WGS sequence"/>
</dbReference>
<dbReference type="EMBL" id="JBHLYR010000045">
    <property type="protein sequence ID" value="MFB9993174.1"/>
    <property type="molecule type" value="Genomic_DNA"/>
</dbReference>
<evidence type="ECO:0000256" key="7">
    <source>
        <dbReference type="RuleBase" id="RU363032"/>
    </source>
</evidence>
<sequence length="278" mass="30428">MIAARQSAWMVVMGVILLGLLMAVWAAPLLWALITSLKPELQAAAQPIVWLPSPVTFDNFASVLTTGNLPRWYANSVTSSIIITVVTLLLSAMAAYAFSQLTFPGRNLLFWFALAGFMLPFEALLVPLYKLMNNLGAINTLAGIILPQLISPIAVFVFRQFFDQIPKEFREAAVVDGATELRIMWSIFVPLSANIIWALGIVTFIGAWNNFLWPFIVTNSPEQMTLPVGLTQVQSAYGLKYAQTMAVAILGGLPVILAYLAFQRRVTEGFLSASGLKG</sequence>
<evidence type="ECO:0000256" key="2">
    <source>
        <dbReference type="ARBA" id="ARBA00022448"/>
    </source>
</evidence>
<evidence type="ECO:0000256" key="1">
    <source>
        <dbReference type="ARBA" id="ARBA00004651"/>
    </source>
</evidence>
<dbReference type="RefSeq" id="WP_380011478.1">
    <property type="nucleotide sequence ID" value="NZ_JBHLYR010000045.1"/>
</dbReference>
<name>A0ABV6B0A2_9DEIO</name>
<dbReference type="PROSITE" id="PS50928">
    <property type="entry name" value="ABC_TM1"/>
    <property type="match status" value="1"/>
</dbReference>
<reference evidence="9 10" key="1">
    <citation type="submission" date="2024-09" db="EMBL/GenBank/DDBJ databases">
        <authorList>
            <person name="Sun Q."/>
            <person name="Mori K."/>
        </authorList>
    </citation>
    <scope>NUCLEOTIDE SEQUENCE [LARGE SCALE GENOMIC DNA]</scope>
    <source>
        <strain evidence="9 10">JCM 13503</strain>
    </source>
</reference>
<evidence type="ECO:0000256" key="6">
    <source>
        <dbReference type="ARBA" id="ARBA00023136"/>
    </source>
</evidence>
<evidence type="ECO:0000256" key="3">
    <source>
        <dbReference type="ARBA" id="ARBA00022475"/>
    </source>
</evidence>
<dbReference type="InterPro" id="IPR035906">
    <property type="entry name" value="MetI-like_sf"/>
</dbReference>
<keyword evidence="5 7" id="KW-1133">Transmembrane helix</keyword>
<evidence type="ECO:0000313" key="10">
    <source>
        <dbReference type="Proteomes" id="UP001589733"/>
    </source>
</evidence>
<keyword evidence="3" id="KW-1003">Cell membrane</keyword>
<comment type="caution">
    <text evidence="9">The sequence shown here is derived from an EMBL/GenBank/DDBJ whole genome shotgun (WGS) entry which is preliminary data.</text>
</comment>
<dbReference type="Pfam" id="PF00528">
    <property type="entry name" value="BPD_transp_1"/>
    <property type="match status" value="1"/>
</dbReference>
<feature type="transmembrane region" description="Helical" evidence="7">
    <location>
        <begin position="141"/>
        <end position="162"/>
    </location>
</feature>
<keyword evidence="10" id="KW-1185">Reference proteome</keyword>
<comment type="subcellular location">
    <subcellularLocation>
        <location evidence="1 7">Cell membrane</location>
        <topology evidence="1 7">Multi-pass membrane protein</topology>
    </subcellularLocation>
</comment>
<keyword evidence="4 7" id="KW-0812">Transmembrane</keyword>